<keyword evidence="1" id="KW-0732">Signal</keyword>
<protein>
    <submittedName>
        <fullName evidence="2">Uncharacterized protein</fullName>
    </submittedName>
</protein>
<gene>
    <name evidence="2" type="ORF">FLAG1_07404</name>
</gene>
<accession>A0A0M9EU85</accession>
<feature type="chain" id="PRO_5005835072" evidence="1">
    <location>
        <begin position="19"/>
        <end position="109"/>
    </location>
</feature>
<reference evidence="2 3" key="1">
    <citation type="submission" date="2015-04" db="EMBL/GenBank/DDBJ databases">
        <title>The draft genome sequence of Fusarium langsethiae, a T-2/HT-2 mycotoxin producer.</title>
        <authorList>
            <person name="Lysoe E."/>
            <person name="Divon H.H."/>
            <person name="Terzi V."/>
            <person name="Orru L."/>
            <person name="Lamontanara A."/>
            <person name="Kolseth A.-K."/>
            <person name="Frandsen R.J."/>
            <person name="Nielsen K."/>
            <person name="Thrane U."/>
        </authorList>
    </citation>
    <scope>NUCLEOTIDE SEQUENCE [LARGE SCALE GENOMIC DNA]</scope>
    <source>
        <strain evidence="2 3">Fl201059</strain>
    </source>
</reference>
<organism evidence="2 3">
    <name type="scientific">Fusarium langsethiae</name>
    <dbReference type="NCBI Taxonomy" id="179993"/>
    <lineage>
        <taxon>Eukaryota</taxon>
        <taxon>Fungi</taxon>
        <taxon>Dikarya</taxon>
        <taxon>Ascomycota</taxon>
        <taxon>Pezizomycotina</taxon>
        <taxon>Sordariomycetes</taxon>
        <taxon>Hypocreomycetidae</taxon>
        <taxon>Hypocreales</taxon>
        <taxon>Nectriaceae</taxon>
        <taxon>Fusarium</taxon>
    </lineage>
</organism>
<proteinExistence type="predicted"/>
<dbReference type="OrthoDB" id="5088981at2759"/>
<dbReference type="EMBL" id="JXCE01000174">
    <property type="protein sequence ID" value="KPA39750.1"/>
    <property type="molecule type" value="Genomic_DNA"/>
</dbReference>
<keyword evidence="3" id="KW-1185">Reference proteome</keyword>
<comment type="caution">
    <text evidence="2">The sequence shown here is derived from an EMBL/GenBank/DDBJ whole genome shotgun (WGS) entry which is preliminary data.</text>
</comment>
<evidence type="ECO:0000256" key="1">
    <source>
        <dbReference type="SAM" id="SignalP"/>
    </source>
</evidence>
<evidence type="ECO:0000313" key="2">
    <source>
        <dbReference type="EMBL" id="KPA39750.1"/>
    </source>
</evidence>
<feature type="signal peptide" evidence="1">
    <location>
        <begin position="1"/>
        <end position="18"/>
    </location>
</feature>
<sequence length="109" mass="11913">MKFSILTLAAAIPALAAAVPASVDTAEVDKRANCKLTLQWLTNWSEAALRSADAAGVQNVQCFWTKDGKYVIDESEGEGSPGHDQYLNRFNNAAKYFEWATGCETVRNL</sequence>
<dbReference type="AlphaFoldDB" id="A0A0M9EU85"/>
<evidence type="ECO:0000313" key="3">
    <source>
        <dbReference type="Proteomes" id="UP000037904"/>
    </source>
</evidence>
<dbReference type="Proteomes" id="UP000037904">
    <property type="component" value="Unassembled WGS sequence"/>
</dbReference>
<name>A0A0M9EU85_FUSLA</name>